<dbReference type="RefSeq" id="WP_122112766.1">
    <property type="nucleotide sequence ID" value="NZ_QOKZ01000004.1"/>
</dbReference>
<comment type="caution">
    <text evidence="2">The sequence shown here is derived from an EMBL/GenBank/DDBJ whole genome shotgun (WGS) entry which is preliminary data.</text>
</comment>
<dbReference type="SUPFAM" id="SSF47413">
    <property type="entry name" value="lambda repressor-like DNA-binding domains"/>
    <property type="match status" value="1"/>
</dbReference>
<dbReference type="AlphaFoldDB" id="A0A3M0MUJ8"/>
<dbReference type="InterPro" id="IPR001387">
    <property type="entry name" value="Cro/C1-type_HTH"/>
</dbReference>
<sequence>MSVLEVFGQNLRNLTALRGSQTSIAQDLDINRIQFQRYLRSESFPKPNVLRKICDYFGVDARILTDLLTPAQLELISAGLYKTATMPPEIAAMQEAVGFCAPDQDYFHGSNEFPDGIYQIWRGANSRRDCATQLLMRVHTLAAARVVRGYTSRDLSPRHLRGFGRKREFRGMVLRQREGYTILFFHSEPSRAISLMHLRTIELGLMSAATGISVLARSEQEFGNRITRCLVMKVEGGLPGMLEAARMPAFLPWDEVPKQIYPFIRPQKECF</sequence>
<evidence type="ECO:0000313" key="3">
    <source>
        <dbReference type="Proteomes" id="UP000273516"/>
    </source>
</evidence>
<dbReference type="PROSITE" id="PS50943">
    <property type="entry name" value="HTH_CROC1"/>
    <property type="match status" value="1"/>
</dbReference>
<reference evidence="2 3" key="1">
    <citation type="submission" date="2018-07" db="EMBL/GenBank/DDBJ databases">
        <authorList>
            <person name="Zhang Y."/>
            <person name="Wang L."/>
            <person name="Ma S."/>
        </authorList>
    </citation>
    <scope>NUCLEOTIDE SEQUENCE [LARGE SCALE GENOMIC DNA]</scope>
    <source>
        <strain evidence="2 3">4-2</strain>
    </source>
</reference>
<feature type="domain" description="HTH cro/C1-type" evidence="1">
    <location>
        <begin position="20"/>
        <end position="64"/>
    </location>
</feature>
<accession>A0A3M0MUJ8</accession>
<organism evidence="2 3">
    <name type="scientific">Paracoccus alkanivorans</name>
    <dbReference type="NCBI Taxonomy" id="2116655"/>
    <lineage>
        <taxon>Bacteria</taxon>
        <taxon>Pseudomonadati</taxon>
        <taxon>Pseudomonadota</taxon>
        <taxon>Alphaproteobacteria</taxon>
        <taxon>Rhodobacterales</taxon>
        <taxon>Paracoccaceae</taxon>
        <taxon>Paracoccus</taxon>
    </lineage>
</organism>
<gene>
    <name evidence="2" type="ORF">C9E81_12965</name>
</gene>
<dbReference type="InterPro" id="IPR010982">
    <property type="entry name" value="Lambda_DNA-bd_dom_sf"/>
</dbReference>
<dbReference type="EMBL" id="QOKZ01000004">
    <property type="protein sequence ID" value="RMC34987.1"/>
    <property type="molecule type" value="Genomic_DNA"/>
</dbReference>
<evidence type="ECO:0000259" key="1">
    <source>
        <dbReference type="PROSITE" id="PS50943"/>
    </source>
</evidence>
<dbReference type="GO" id="GO:0003677">
    <property type="term" value="F:DNA binding"/>
    <property type="evidence" value="ECO:0007669"/>
    <property type="project" value="InterPro"/>
</dbReference>
<evidence type="ECO:0000313" key="2">
    <source>
        <dbReference type="EMBL" id="RMC34987.1"/>
    </source>
</evidence>
<protein>
    <submittedName>
        <fullName evidence="2">XRE family transcriptional regulator</fullName>
    </submittedName>
</protein>
<proteinExistence type="predicted"/>
<dbReference type="Proteomes" id="UP000273516">
    <property type="component" value="Unassembled WGS sequence"/>
</dbReference>
<dbReference type="OrthoDB" id="8902678at2"/>
<dbReference type="CDD" id="cd00093">
    <property type="entry name" value="HTH_XRE"/>
    <property type="match status" value="1"/>
</dbReference>
<dbReference type="Gene3D" id="1.10.260.40">
    <property type="entry name" value="lambda repressor-like DNA-binding domains"/>
    <property type="match status" value="1"/>
</dbReference>
<name>A0A3M0MUJ8_9RHOB</name>
<keyword evidence="3" id="KW-1185">Reference proteome</keyword>